<sequence length="152" mass="17243">MTEPAEQIAALPISWTRSGKLRVLMVTSRDTGRWVMPKGWTMARHKPWQAAAIEALEEAGAEGTVLKTPIGEYSYDKVLEDGSAIPCRVRVYPMVVERLKRRWKESGERTRRWFAPKAAARSVDESDLAALLRGLKEEAQLAQIRQKTRLPK</sequence>
<evidence type="ECO:0000256" key="1">
    <source>
        <dbReference type="ARBA" id="ARBA00001946"/>
    </source>
</evidence>
<keyword evidence="6" id="KW-1185">Reference proteome</keyword>
<comment type="cofactor">
    <cofactor evidence="1">
        <name>Mg(2+)</name>
        <dbReference type="ChEBI" id="CHEBI:18420"/>
    </cofactor>
</comment>
<dbReference type="PANTHER" id="PTHR12629">
    <property type="entry name" value="DIPHOSPHOINOSITOL POLYPHOSPHATE PHOSPHOHYDROLASE"/>
    <property type="match status" value="1"/>
</dbReference>
<dbReference type="RefSeq" id="WP_285674722.1">
    <property type="nucleotide sequence ID" value="NZ_BSYI01000063.1"/>
</dbReference>
<dbReference type="Gene3D" id="3.90.79.10">
    <property type="entry name" value="Nucleoside Triphosphate Pyrophosphohydrolase"/>
    <property type="match status" value="1"/>
</dbReference>
<evidence type="ECO:0000256" key="2">
    <source>
        <dbReference type="ARBA" id="ARBA00022723"/>
    </source>
</evidence>
<dbReference type="SUPFAM" id="SSF55811">
    <property type="entry name" value="Nudix"/>
    <property type="match status" value="1"/>
</dbReference>
<evidence type="ECO:0000256" key="3">
    <source>
        <dbReference type="ARBA" id="ARBA00022801"/>
    </source>
</evidence>
<dbReference type="EMBL" id="BSYI01000063">
    <property type="protein sequence ID" value="GMG85380.1"/>
    <property type="molecule type" value="Genomic_DNA"/>
</dbReference>
<dbReference type="Proteomes" id="UP001239909">
    <property type="component" value="Unassembled WGS sequence"/>
</dbReference>
<gene>
    <name evidence="5" type="ORF">LNKW23_46000</name>
</gene>
<dbReference type="InterPro" id="IPR047198">
    <property type="entry name" value="DDP-like_NUDIX"/>
</dbReference>
<dbReference type="InterPro" id="IPR015797">
    <property type="entry name" value="NUDIX_hydrolase-like_dom_sf"/>
</dbReference>
<name>A0ABQ6LTI4_9RHOB</name>
<dbReference type="PANTHER" id="PTHR12629:SF0">
    <property type="entry name" value="DIPHOSPHOINOSITOL-POLYPHOSPHATE DIPHOSPHATASE"/>
    <property type="match status" value="1"/>
</dbReference>
<evidence type="ECO:0000313" key="6">
    <source>
        <dbReference type="Proteomes" id="UP001239909"/>
    </source>
</evidence>
<reference evidence="5 6" key="1">
    <citation type="submission" date="2023-04" db="EMBL/GenBank/DDBJ databases">
        <title>Marinoamorphus aggregata gen. nov., sp. Nov., isolate from tissue of brittle star Ophioplocus japonicus.</title>
        <authorList>
            <person name="Kawano K."/>
            <person name="Sawayama S."/>
            <person name="Nakagawa S."/>
        </authorList>
    </citation>
    <scope>NUCLEOTIDE SEQUENCE [LARGE SCALE GENOMIC DNA]</scope>
    <source>
        <strain evidence="5 6">NKW23</strain>
    </source>
</reference>
<comment type="caution">
    <text evidence="5">The sequence shown here is derived from an EMBL/GenBank/DDBJ whole genome shotgun (WGS) entry which is preliminary data.</text>
</comment>
<proteinExistence type="predicted"/>
<keyword evidence="3 5" id="KW-0378">Hydrolase</keyword>
<dbReference type="GO" id="GO:0016787">
    <property type="term" value="F:hydrolase activity"/>
    <property type="evidence" value="ECO:0007669"/>
    <property type="project" value="UniProtKB-KW"/>
</dbReference>
<organism evidence="5 6">
    <name type="scientific">Paralimibaculum aggregatum</name>
    <dbReference type="NCBI Taxonomy" id="3036245"/>
    <lineage>
        <taxon>Bacteria</taxon>
        <taxon>Pseudomonadati</taxon>
        <taxon>Pseudomonadota</taxon>
        <taxon>Alphaproteobacteria</taxon>
        <taxon>Rhodobacterales</taxon>
        <taxon>Paracoccaceae</taxon>
        <taxon>Paralimibaculum</taxon>
    </lineage>
</organism>
<dbReference type="CDD" id="cd04666">
    <property type="entry name" value="NUDIX_DIPP2_like_Nudt4"/>
    <property type="match status" value="1"/>
</dbReference>
<protein>
    <submittedName>
        <fullName evidence="5">NUDIX hydrolase</fullName>
    </submittedName>
</protein>
<keyword evidence="2" id="KW-0479">Metal-binding</keyword>
<keyword evidence="4" id="KW-0460">Magnesium</keyword>
<evidence type="ECO:0000313" key="5">
    <source>
        <dbReference type="EMBL" id="GMG85380.1"/>
    </source>
</evidence>
<accession>A0ABQ6LTI4</accession>
<evidence type="ECO:0000256" key="4">
    <source>
        <dbReference type="ARBA" id="ARBA00022842"/>
    </source>
</evidence>